<dbReference type="Proteomes" id="UP000269438">
    <property type="component" value="Unassembled WGS sequence"/>
</dbReference>
<proteinExistence type="predicted"/>
<dbReference type="RefSeq" id="WP_121686987.1">
    <property type="nucleotide sequence ID" value="NZ_RCUY01000001.1"/>
</dbReference>
<evidence type="ECO:0000313" key="5">
    <source>
        <dbReference type="Proteomes" id="UP000269438"/>
    </source>
</evidence>
<dbReference type="PROSITE" id="PS51257">
    <property type="entry name" value="PROKAR_LIPOPROTEIN"/>
    <property type="match status" value="1"/>
</dbReference>
<evidence type="ECO:0000259" key="2">
    <source>
        <dbReference type="Pfam" id="PF05305"/>
    </source>
</evidence>
<feature type="signal peptide" evidence="1">
    <location>
        <begin position="1"/>
        <end position="23"/>
    </location>
</feature>
<dbReference type="EMBL" id="RCUY01000011">
    <property type="protein sequence ID" value="RLP80712.1"/>
    <property type="molecule type" value="Genomic_DNA"/>
</dbReference>
<keyword evidence="5" id="KW-1185">Reference proteome</keyword>
<dbReference type="InterPro" id="IPR007969">
    <property type="entry name" value="DUF732"/>
</dbReference>
<dbReference type="Pfam" id="PF05305">
    <property type="entry name" value="DUF732"/>
    <property type="match status" value="1"/>
</dbReference>
<keyword evidence="1" id="KW-0732">Signal</keyword>
<protein>
    <submittedName>
        <fullName evidence="3">DUF732 domain-containing protein</fullName>
    </submittedName>
</protein>
<accession>A0A3L7AMR4</accession>
<evidence type="ECO:0000313" key="3">
    <source>
        <dbReference type="EMBL" id="RLP80712.1"/>
    </source>
</evidence>
<dbReference type="AlphaFoldDB" id="A0A3L7AMR4"/>
<dbReference type="EMBL" id="RCUY01000001">
    <property type="protein sequence ID" value="RLP84497.1"/>
    <property type="molecule type" value="Genomic_DNA"/>
</dbReference>
<dbReference type="OrthoDB" id="5117992at2"/>
<name>A0A3L7AMR4_9MICO</name>
<evidence type="ECO:0000256" key="1">
    <source>
        <dbReference type="SAM" id="SignalP"/>
    </source>
</evidence>
<gene>
    <name evidence="4" type="ORF">D9V34_00370</name>
    <name evidence="3" type="ORF">D9V34_12665</name>
</gene>
<organism evidence="3 5">
    <name type="scientific">Mycetocola lacteus</name>
    <dbReference type="NCBI Taxonomy" id="76637"/>
    <lineage>
        <taxon>Bacteria</taxon>
        <taxon>Bacillati</taxon>
        <taxon>Actinomycetota</taxon>
        <taxon>Actinomycetes</taxon>
        <taxon>Micrococcales</taxon>
        <taxon>Microbacteriaceae</taxon>
        <taxon>Mycetocola</taxon>
    </lineage>
</organism>
<feature type="chain" id="PRO_5033798060" evidence="1">
    <location>
        <begin position="24"/>
        <end position="113"/>
    </location>
</feature>
<reference evidence="3 5" key="1">
    <citation type="submission" date="2018-10" db="EMBL/GenBank/DDBJ databases">
        <authorList>
            <person name="Li J."/>
        </authorList>
    </citation>
    <scope>NUCLEOTIDE SEQUENCE [LARGE SCALE GENOMIC DNA]</scope>
    <source>
        <strain evidence="3 5">JCM 11654</strain>
    </source>
</reference>
<comment type="caution">
    <text evidence="3">The sequence shown here is derived from an EMBL/GenBank/DDBJ whole genome shotgun (WGS) entry which is preliminary data.</text>
</comment>
<feature type="domain" description="DUF732" evidence="2">
    <location>
        <begin position="47"/>
        <end position="106"/>
    </location>
</feature>
<evidence type="ECO:0000313" key="4">
    <source>
        <dbReference type="EMBL" id="RLP84497.1"/>
    </source>
</evidence>
<sequence>MKHRFAVAATILAVALLSGCAQGPAPINNGEFSARAQSLKSYSTLSTGRLIEFAQDYCSRLDKERDNASGLRKVAEDYKQSSLSDGRTAEDVDSFMDTATARYCPDLGEALTK</sequence>